<accession>A0A0J6WLF8</accession>
<name>A0A0J6WLF8_9MYCO</name>
<proteinExistence type="inferred from homology"/>
<dbReference type="PATRIC" id="fig|37916.4.peg.1030"/>
<sequence length="580" mass="62070">MLVDTNDLVSATEFNRNTGRYTNRAAEGRRVVIMKDQKIVAALIGVHDLNRLDALDTTSKLGFDDIPDIRDDQGADDTSAQLKAVMPIGVTVGGEPAHINPHENLLVVGRGATELMGVFVTQAGALPEAQQFVIGSDNPTFLLASGPPEAAQPAILAVSVDMSMSAQLRLAAQISGELQRRVALLRDHTVNTVEQYRQLDTGSAPLPTLTIALDTADIYLGGPLGEVVSQIVRRGIDLGVNVWLFSNAALSRQAMQLAAISQRLALHLPTVDQSRDVIGSDAAAHLKPRQAVLRNIDQTLIPVVTPTATPPLTPAAPTAPTAEQWPAMPQPGSINSIVEMWTATAPGGEPSLPLGLVDDAANHRHTLFALPLIKGGHTTVIAGPGQARAFVQILLTSAALTSPADMYFHYLGTQVPRTTPAVSSHTYEDLRRTGSKAAVQSVATALTQAAEASPRAVCLIVNIQELIGAEHLGDPFMVKEFIRDLMDDESTQHVHVVLLSNDILRLQTQLQPTRRHQAATSIYYAGIEPAGVARDVRDQIRQLPQYNEDAARHAIATHGAELANERNGVHLVLARPDGSQ</sequence>
<protein>
    <recommendedName>
        <fullName evidence="4">ESX-1 secretion system protein EccCa1</fullName>
    </recommendedName>
</protein>
<dbReference type="Proteomes" id="UP000036513">
    <property type="component" value="Unassembled WGS sequence"/>
</dbReference>
<dbReference type="STRING" id="37916.MCHLDSM_01150"/>
<comment type="similarity">
    <text evidence="1">Belongs to the phD/YefM antitoxin family.</text>
</comment>
<dbReference type="SUPFAM" id="SSF143120">
    <property type="entry name" value="YefM-like"/>
    <property type="match status" value="1"/>
</dbReference>
<dbReference type="InterPro" id="IPR027417">
    <property type="entry name" value="P-loop_NTPase"/>
</dbReference>
<dbReference type="RefSeq" id="WP_048469121.1">
    <property type="nucleotide sequence ID" value="NZ_JYNL01000009.1"/>
</dbReference>
<organism evidence="2 3">
    <name type="scientific">Mycolicibacterium chlorophenolicum</name>
    <dbReference type="NCBI Taxonomy" id="37916"/>
    <lineage>
        <taxon>Bacteria</taxon>
        <taxon>Bacillati</taxon>
        <taxon>Actinomycetota</taxon>
        <taxon>Actinomycetes</taxon>
        <taxon>Mycobacteriales</taxon>
        <taxon>Mycobacteriaceae</taxon>
        <taxon>Mycolicibacterium</taxon>
    </lineage>
</organism>
<keyword evidence="3" id="KW-1185">Reference proteome</keyword>
<gene>
    <name evidence="2" type="ORF">MCHLDSM_01150</name>
</gene>
<reference evidence="2 3" key="1">
    <citation type="journal article" date="2015" name="Genome Biol. Evol.">
        <title>Characterization of Three Mycobacterium spp. with Potential Use in Bioremediation by Genome Sequencing and Comparative Genomics.</title>
        <authorList>
            <person name="Das S."/>
            <person name="Pettersson B.M."/>
            <person name="Behra P.R."/>
            <person name="Ramesh M."/>
            <person name="Dasgupta S."/>
            <person name="Bhattacharya A."/>
            <person name="Kirsebom L.A."/>
        </authorList>
    </citation>
    <scope>NUCLEOTIDE SEQUENCE [LARGE SCALE GENOMIC DNA]</scope>
    <source>
        <strain evidence="2 3">DSM 43826</strain>
    </source>
</reference>
<dbReference type="EMBL" id="JYNL01000009">
    <property type="protein sequence ID" value="KMO82527.1"/>
    <property type="molecule type" value="Genomic_DNA"/>
</dbReference>
<dbReference type="Gene3D" id="3.40.50.300">
    <property type="entry name" value="P-loop containing nucleotide triphosphate hydrolases"/>
    <property type="match status" value="1"/>
</dbReference>
<evidence type="ECO:0008006" key="4">
    <source>
        <dbReference type="Google" id="ProtNLM"/>
    </source>
</evidence>
<evidence type="ECO:0000256" key="1">
    <source>
        <dbReference type="ARBA" id="ARBA00009981"/>
    </source>
</evidence>
<evidence type="ECO:0000313" key="3">
    <source>
        <dbReference type="Proteomes" id="UP000036513"/>
    </source>
</evidence>
<comment type="caution">
    <text evidence="2">The sequence shown here is derived from an EMBL/GenBank/DDBJ whole genome shotgun (WGS) entry which is preliminary data.</text>
</comment>
<dbReference type="InterPro" id="IPR036165">
    <property type="entry name" value="YefM-like_sf"/>
</dbReference>
<dbReference type="SMR" id="A0A0J6WLF8"/>
<dbReference type="AlphaFoldDB" id="A0A0J6WLF8"/>
<evidence type="ECO:0000313" key="2">
    <source>
        <dbReference type="EMBL" id="KMO82527.1"/>
    </source>
</evidence>